<comment type="caution">
    <text evidence="1">The sequence shown here is derived from an EMBL/GenBank/DDBJ whole genome shotgun (WGS) entry which is preliminary data.</text>
</comment>
<name>A0ACC1XNF5_MELAZ</name>
<dbReference type="EMBL" id="CM051401">
    <property type="protein sequence ID" value="KAJ4712229.1"/>
    <property type="molecule type" value="Genomic_DNA"/>
</dbReference>
<reference evidence="1 2" key="1">
    <citation type="journal article" date="2023" name="Science">
        <title>Complex scaffold remodeling in plant triterpene biosynthesis.</title>
        <authorList>
            <person name="De La Pena R."/>
            <person name="Hodgson H."/>
            <person name="Liu J.C."/>
            <person name="Stephenson M.J."/>
            <person name="Martin A.C."/>
            <person name="Owen C."/>
            <person name="Harkess A."/>
            <person name="Leebens-Mack J."/>
            <person name="Jimenez L.E."/>
            <person name="Osbourn A."/>
            <person name="Sattely E.S."/>
        </authorList>
    </citation>
    <scope>NUCLEOTIDE SEQUENCE [LARGE SCALE GENOMIC DNA]</scope>
    <source>
        <strain evidence="2">cv. JPN11</strain>
        <tissue evidence="1">Leaf</tissue>
    </source>
</reference>
<keyword evidence="2" id="KW-1185">Reference proteome</keyword>
<protein>
    <submittedName>
        <fullName evidence="1">Polynucleotide 5'-hydroxyl-kinase NOL9</fullName>
    </submittedName>
</protein>
<evidence type="ECO:0000313" key="2">
    <source>
        <dbReference type="Proteomes" id="UP001164539"/>
    </source>
</evidence>
<proteinExistence type="predicted"/>
<dbReference type="Proteomes" id="UP001164539">
    <property type="component" value="Chromosome 8"/>
</dbReference>
<evidence type="ECO:0000313" key="1">
    <source>
        <dbReference type="EMBL" id="KAJ4712229.1"/>
    </source>
</evidence>
<gene>
    <name evidence="1" type="ORF">OWV82_014512</name>
</gene>
<accession>A0ACC1XNF5</accession>
<organism evidence="1 2">
    <name type="scientific">Melia azedarach</name>
    <name type="common">Chinaberry tree</name>
    <dbReference type="NCBI Taxonomy" id="155640"/>
    <lineage>
        <taxon>Eukaryota</taxon>
        <taxon>Viridiplantae</taxon>
        <taxon>Streptophyta</taxon>
        <taxon>Embryophyta</taxon>
        <taxon>Tracheophyta</taxon>
        <taxon>Spermatophyta</taxon>
        <taxon>Magnoliopsida</taxon>
        <taxon>eudicotyledons</taxon>
        <taxon>Gunneridae</taxon>
        <taxon>Pentapetalae</taxon>
        <taxon>rosids</taxon>
        <taxon>malvids</taxon>
        <taxon>Sapindales</taxon>
        <taxon>Meliaceae</taxon>
        <taxon>Melia</taxon>
    </lineage>
</organism>
<sequence>MAAYMPQTENPSPAIYIPEEWSQAADSIAYDSNTSPPPIAFVCGAKNCGKTTFSRHLVNVFLQRYRKVAYLDTDVGQPEFTAPGFLSFTVVDKLTPDLTIPCLKTPERCFFFGDVSSKTDPTVYLKYIFALYDYYHKEYYTFNKSESPGRTELPLVVNTPGWVKGIGYDILVDMLKYITPSHVVKINISIARKNLPAGVFWLDGFNDGDVNLIEINSARQDSFNRSVLVQKDARLLRDLRIMAYFRQCFPSNLNITTIKELAQALAAQSSLSSSNIKYQDKASLLPGTYSEESEDLPWSVGLGIVRGIDTLQGLLYVITPVPPNILEKVDLFLQGFIQIPTCLLQVQGCISPYMSANVLPTS</sequence>